<gene>
    <name evidence="1" type="ORF">RchiOBHm_Chr1g0350311</name>
</gene>
<dbReference type="GO" id="GO:0045552">
    <property type="term" value="F:dihydroflavanol 4-reductase activity"/>
    <property type="evidence" value="ECO:0007669"/>
    <property type="project" value="UniProtKB-EC"/>
</dbReference>
<keyword evidence="1" id="KW-0560">Oxidoreductase</keyword>
<accession>A0A2P6SG23</accession>
<dbReference type="Gene3D" id="3.40.50.720">
    <property type="entry name" value="NAD(P)-binding Rossmann-like Domain"/>
    <property type="match status" value="1"/>
</dbReference>
<protein>
    <submittedName>
        <fullName evidence="1">Putative dihydroflavanol 4-reductase</fullName>
        <ecNumber evidence="1">1.1.1.219</ecNumber>
    </submittedName>
</protein>
<comment type="caution">
    <text evidence="1">The sequence shown here is derived from an EMBL/GenBank/DDBJ whole genome shotgun (WGS) entry which is preliminary data.</text>
</comment>
<proteinExistence type="predicted"/>
<dbReference type="Proteomes" id="UP000238479">
    <property type="component" value="Chromosome 1"/>
</dbReference>
<organism evidence="1 2">
    <name type="scientific">Rosa chinensis</name>
    <name type="common">China rose</name>
    <dbReference type="NCBI Taxonomy" id="74649"/>
    <lineage>
        <taxon>Eukaryota</taxon>
        <taxon>Viridiplantae</taxon>
        <taxon>Streptophyta</taxon>
        <taxon>Embryophyta</taxon>
        <taxon>Tracheophyta</taxon>
        <taxon>Spermatophyta</taxon>
        <taxon>Magnoliopsida</taxon>
        <taxon>eudicotyledons</taxon>
        <taxon>Gunneridae</taxon>
        <taxon>Pentapetalae</taxon>
        <taxon>rosids</taxon>
        <taxon>fabids</taxon>
        <taxon>Rosales</taxon>
        <taxon>Rosaceae</taxon>
        <taxon>Rosoideae</taxon>
        <taxon>Rosoideae incertae sedis</taxon>
        <taxon>Rosa</taxon>
    </lineage>
</organism>
<dbReference type="AlphaFoldDB" id="A0A2P6SG23"/>
<keyword evidence="2" id="KW-1185">Reference proteome</keyword>
<evidence type="ECO:0000313" key="1">
    <source>
        <dbReference type="EMBL" id="PRQ57619.1"/>
    </source>
</evidence>
<dbReference type="InterPro" id="IPR036291">
    <property type="entry name" value="NAD(P)-bd_dom_sf"/>
</dbReference>
<dbReference type="Gramene" id="PRQ57619">
    <property type="protein sequence ID" value="PRQ57619"/>
    <property type="gene ID" value="RchiOBHm_Chr1g0350311"/>
</dbReference>
<sequence>MILGNADKYTHLHKLSLVHVDDLVNAHIFLFENSNAKGRYICSSTPTSIDEMYRFLSIKYPNFQMPTVGVIKSIMQPKPRSTRKSK</sequence>
<name>A0A2P6SG23_ROSCH</name>
<reference evidence="1 2" key="1">
    <citation type="journal article" date="2018" name="Nat. Genet.">
        <title>The Rosa genome provides new insights in the design of modern roses.</title>
        <authorList>
            <person name="Bendahmane M."/>
        </authorList>
    </citation>
    <scope>NUCLEOTIDE SEQUENCE [LARGE SCALE GENOMIC DNA]</scope>
    <source>
        <strain evidence="2">cv. Old Blush</strain>
    </source>
</reference>
<dbReference type="STRING" id="74649.A0A2P6SG23"/>
<dbReference type="EC" id="1.1.1.219" evidence="1"/>
<evidence type="ECO:0000313" key="2">
    <source>
        <dbReference type="Proteomes" id="UP000238479"/>
    </source>
</evidence>
<dbReference type="EMBL" id="PDCK01000039">
    <property type="protein sequence ID" value="PRQ57619.1"/>
    <property type="molecule type" value="Genomic_DNA"/>
</dbReference>
<dbReference type="SUPFAM" id="SSF51735">
    <property type="entry name" value="NAD(P)-binding Rossmann-fold domains"/>
    <property type="match status" value="1"/>
</dbReference>